<name>A0A212K8L3_9PROT</name>
<proteinExistence type="predicted"/>
<reference evidence="2" key="1">
    <citation type="submission" date="2016-04" db="EMBL/GenBank/DDBJ databases">
        <authorList>
            <person name="Evans L.H."/>
            <person name="Alamgir A."/>
            <person name="Owens N."/>
            <person name="Weber N.D."/>
            <person name="Virtaneva K."/>
            <person name="Barbian K."/>
            <person name="Babar A."/>
            <person name="Rosenke K."/>
        </authorList>
    </citation>
    <scope>NUCLEOTIDE SEQUENCE</scope>
    <source>
        <strain evidence="2">86</strain>
    </source>
</reference>
<organism evidence="2">
    <name type="scientific">uncultured Alphaproteobacteria bacterium</name>
    <dbReference type="NCBI Taxonomy" id="91750"/>
    <lineage>
        <taxon>Bacteria</taxon>
        <taxon>Pseudomonadati</taxon>
        <taxon>Pseudomonadota</taxon>
        <taxon>Alphaproteobacteria</taxon>
        <taxon>environmental samples</taxon>
    </lineage>
</organism>
<gene>
    <name evidence="2" type="ORF">KL86APRO_12314</name>
</gene>
<dbReference type="CDD" id="cd12797">
    <property type="entry name" value="M23_peptidase"/>
    <property type="match status" value="1"/>
</dbReference>
<dbReference type="GO" id="GO:0004222">
    <property type="term" value="F:metalloendopeptidase activity"/>
    <property type="evidence" value="ECO:0007669"/>
    <property type="project" value="TreeGrafter"/>
</dbReference>
<dbReference type="PANTHER" id="PTHR21666:SF285">
    <property type="entry name" value="M23 FAMILY METALLOPEPTIDASE"/>
    <property type="match status" value="1"/>
</dbReference>
<protein>
    <submittedName>
        <fullName evidence="2">Peptidase M23B</fullName>
    </submittedName>
</protein>
<dbReference type="FunFam" id="2.70.70.10:FF:000019">
    <property type="entry name" value="M23 family peptidase"/>
    <property type="match status" value="1"/>
</dbReference>
<dbReference type="AlphaFoldDB" id="A0A212K8L3"/>
<accession>A0A212K8L3</accession>
<dbReference type="PANTHER" id="PTHR21666">
    <property type="entry name" value="PEPTIDASE-RELATED"/>
    <property type="match status" value="1"/>
</dbReference>
<dbReference type="Gene3D" id="2.70.70.10">
    <property type="entry name" value="Glucose Permease (Domain IIA)"/>
    <property type="match status" value="1"/>
</dbReference>
<evidence type="ECO:0000313" key="2">
    <source>
        <dbReference type="EMBL" id="SBW07982.1"/>
    </source>
</evidence>
<dbReference type="EMBL" id="FLUO01000001">
    <property type="protein sequence ID" value="SBW07982.1"/>
    <property type="molecule type" value="Genomic_DNA"/>
</dbReference>
<feature type="domain" description="M23ase beta-sheet core" evidence="1">
    <location>
        <begin position="180"/>
        <end position="275"/>
    </location>
</feature>
<dbReference type="InterPro" id="IPR016047">
    <property type="entry name" value="M23ase_b-sheet_dom"/>
</dbReference>
<evidence type="ECO:0000259" key="1">
    <source>
        <dbReference type="Pfam" id="PF01551"/>
    </source>
</evidence>
<dbReference type="Pfam" id="PF01551">
    <property type="entry name" value="Peptidase_M23"/>
    <property type="match status" value="1"/>
</dbReference>
<sequence length="284" mass="29753">MNARRNAAPHPTRTGGGPFAVFLFAVFLTFPAQALEIHGEPQQGGLVMGRAAAGERVFLDGAAVPVDREGRFALGFGRDAGPKAEVTAVRPGGATESLTLEVRPREWQVQRIEGLPQDKVTPPKALLERIAADNRAVAKARESRRAVAEFLGGFRLPVAGARVSGVFGSQRILNGEARAPHSGLDLAAPEGTPVVAAAAGVVSLAHPDMVFTGKTVMVDHGLGVQTVYAHLSRIDVTVGQRVAAGAPLGRVGATGRATGPHLHWGASWLDRRLDPEALLALPQP</sequence>
<dbReference type="SUPFAM" id="SSF51261">
    <property type="entry name" value="Duplicated hybrid motif"/>
    <property type="match status" value="1"/>
</dbReference>
<dbReference type="InterPro" id="IPR011055">
    <property type="entry name" value="Dup_hybrid_motif"/>
</dbReference>
<dbReference type="InterPro" id="IPR050570">
    <property type="entry name" value="Cell_wall_metabolism_enzyme"/>
</dbReference>